<evidence type="ECO:0000313" key="6">
    <source>
        <dbReference type="EMBL" id="MFD2698218.1"/>
    </source>
</evidence>
<gene>
    <name evidence="6" type="ORF">ACFSQ0_09465</name>
</gene>
<name>A0ABW5SGC3_9FLAO</name>
<dbReference type="PANTHER" id="PTHR37306:SF1">
    <property type="entry name" value="COLICIN V PRODUCTION PROTEIN"/>
    <property type="match status" value="1"/>
</dbReference>
<evidence type="ECO:0000256" key="3">
    <source>
        <dbReference type="ARBA" id="ARBA00022989"/>
    </source>
</evidence>
<reference evidence="7" key="1">
    <citation type="journal article" date="2019" name="Int. J. Syst. Evol. Microbiol.">
        <title>The Global Catalogue of Microorganisms (GCM) 10K type strain sequencing project: providing services to taxonomists for standard genome sequencing and annotation.</title>
        <authorList>
            <consortium name="The Broad Institute Genomics Platform"/>
            <consortium name="The Broad Institute Genome Sequencing Center for Infectious Disease"/>
            <person name="Wu L."/>
            <person name="Ma J."/>
        </authorList>
    </citation>
    <scope>NUCLEOTIDE SEQUENCE [LARGE SCALE GENOMIC DNA]</scope>
    <source>
        <strain evidence="7">KCTC 42255</strain>
    </source>
</reference>
<comment type="caution">
    <text evidence="6">The sequence shown here is derived from an EMBL/GenBank/DDBJ whole genome shotgun (WGS) entry which is preliminary data.</text>
</comment>
<keyword evidence="4 5" id="KW-0472">Membrane</keyword>
<protein>
    <submittedName>
        <fullName evidence="6">CvpA family protein</fullName>
    </submittedName>
</protein>
<feature type="transmembrane region" description="Helical" evidence="5">
    <location>
        <begin position="6"/>
        <end position="21"/>
    </location>
</feature>
<dbReference type="RefSeq" id="WP_379047422.1">
    <property type="nucleotide sequence ID" value="NZ_JBHULZ010000041.1"/>
</dbReference>
<evidence type="ECO:0000256" key="5">
    <source>
        <dbReference type="SAM" id="Phobius"/>
    </source>
</evidence>
<keyword evidence="7" id="KW-1185">Reference proteome</keyword>
<evidence type="ECO:0000256" key="2">
    <source>
        <dbReference type="ARBA" id="ARBA00022692"/>
    </source>
</evidence>
<keyword evidence="2 5" id="KW-0812">Transmembrane</keyword>
<sequence>MEIIDIILILFLGFGLIRGLMKGFIRELASLAALILGLYGAVYFSHFAYTFIEEQFNLSPAYCQLLAYAATFLLIAVGFLLVGKLLTKFASALALGLLNRILGGIFGLLKTAFILSALLYFFNQAVLPKEEFLFDAKHSLLYPKIKMLAPAILPDLATWVIDAE</sequence>
<dbReference type="PANTHER" id="PTHR37306">
    <property type="entry name" value="COLICIN V PRODUCTION PROTEIN"/>
    <property type="match status" value="1"/>
</dbReference>
<dbReference type="EMBL" id="JBHULZ010000041">
    <property type="protein sequence ID" value="MFD2698218.1"/>
    <property type="molecule type" value="Genomic_DNA"/>
</dbReference>
<dbReference type="InterPro" id="IPR003825">
    <property type="entry name" value="Colicin-V_CvpA"/>
</dbReference>
<dbReference type="Pfam" id="PF02674">
    <property type="entry name" value="Colicin_V"/>
    <property type="match status" value="1"/>
</dbReference>
<organism evidence="6 7">
    <name type="scientific">Mesonia sediminis</name>
    <dbReference type="NCBI Taxonomy" id="1703946"/>
    <lineage>
        <taxon>Bacteria</taxon>
        <taxon>Pseudomonadati</taxon>
        <taxon>Bacteroidota</taxon>
        <taxon>Flavobacteriia</taxon>
        <taxon>Flavobacteriales</taxon>
        <taxon>Flavobacteriaceae</taxon>
        <taxon>Mesonia</taxon>
    </lineage>
</organism>
<feature type="transmembrane region" description="Helical" evidence="5">
    <location>
        <begin position="28"/>
        <end position="45"/>
    </location>
</feature>
<evidence type="ECO:0000313" key="7">
    <source>
        <dbReference type="Proteomes" id="UP001597357"/>
    </source>
</evidence>
<feature type="transmembrane region" description="Helical" evidence="5">
    <location>
        <begin position="98"/>
        <end position="122"/>
    </location>
</feature>
<comment type="subcellular location">
    <subcellularLocation>
        <location evidence="1">Membrane</location>
        <topology evidence="1">Multi-pass membrane protein</topology>
    </subcellularLocation>
</comment>
<evidence type="ECO:0000256" key="1">
    <source>
        <dbReference type="ARBA" id="ARBA00004141"/>
    </source>
</evidence>
<keyword evidence="3 5" id="KW-1133">Transmembrane helix</keyword>
<evidence type="ECO:0000256" key="4">
    <source>
        <dbReference type="ARBA" id="ARBA00023136"/>
    </source>
</evidence>
<feature type="transmembrane region" description="Helical" evidence="5">
    <location>
        <begin position="65"/>
        <end position="86"/>
    </location>
</feature>
<dbReference type="Proteomes" id="UP001597357">
    <property type="component" value="Unassembled WGS sequence"/>
</dbReference>
<accession>A0ABW5SGC3</accession>
<proteinExistence type="predicted"/>